<name>A0A6G1K2U1_9PLEO</name>
<organism evidence="3 4">
    <name type="scientific">Pleomassaria siparia CBS 279.74</name>
    <dbReference type="NCBI Taxonomy" id="1314801"/>
    <lineage>
        <taxon>Eukaryota</taxon>
        <taxon>Fungi</taxon>
        <taxon>Dikarya</taxon>
        <taxon>Ascomycota</taxon>
        <taxon>Pezizomycotina</taxon>
        <taxon>Dothideomycetes</taxon>
        <taxon>Pleosporomycetidae</taxon>
        <taxon>Pleosporales</taxon>
        <taxon>Pleomassariaceae</taxon>
        <taxon>Pleomassaria</taxon>
    </lineage>
</organism>
<reference evidence="3" key="1">
    <citation type="journal article" date="2020" name="Stud. Mycol.">
        <title>101 Dothideomycetes genomes: a test case for predicting lifestyles and emergence of pathogens.</title>
        <authorList>
            <person name="Haridas S."/>
            <person name="Albert R."/>
            <person name="Binder M."/>
            <person name="Bloem J."/>
            <person name="Labutti K."/>
            <person name="Salamov A."/>
            <person name="Andreopoulos B."/>
            <person name="Baker S."/>
            <person name="Barry K."/>
            <person name="Bills G."/>
            <person name="Bluhm B."/>
            <person name="Cannon C."/>
            <person name="Castanera R."/>
            <person name="Culley D."/>
            <person name="Daum C."/>
            <person name="Ezra D."/>
            <person name="Gonzalez J."/>
            <person name="Henrissat B."/>
            <person name="Kuo A."/>
            <person name="Liang C."/>
            <person name="Lipzen A."/>
            <person name="Lutzoni F."/>
            <person name="Magnuson J."/>
            <person name="Mondo S."/>
            <person name="Nolan M."/>
            <person name="Ohm R."/>
            <person name="Pangilinan J."/>
            <person name="Park H.-J."/>
            <person name="Ramirez L."/>
            <person name="Alfaro M."/>
            <person name="Sun H."/>
            <person name="Tritt A."/>
            <person name="Yoshinaga Y."/>
            <person name="Zwiers L.-H."/>
            <person name="Turgeon B."/>
            <person name="Goodwin S."/>
            <person name="Spatafora J."/>
            <person name="Crous P."/>
            <person name="Grigoriev I."/>
        </authorList>
    </citation>
    <scope>NUCLEOTIDE SEQUENCE</scope>
    <source>
        <strain evidence="3">CBS 279.74</strain>
    </source>
</reference>
<sequence>MYIHSCLLVRASFFLGNLACIYVCRGRNVHCINCRRRKYQVSRTVSKENRKEKKKEKASKTNERHHPCRGGGLGETKREREREGCRASSHHKRSISIGIGIGRHG</sequence>
<keyword evidence="4" id="KW-1185">Reference proteome</keyword>
<dbReference type="AlphaFoldDB" id="A0A6G1K2U1"/>
<evidence type="ECO:0000256" key="2">
    <source>
        <dbReference type="SAM" id="SignalP"/>
    </source>
</evidence>
<feature type="compositionally biased region" description="Basic and acidic residues" evidence="1">
    <location>
        <begin position="75"/>
        <end position="85"/>
    </location>
</feature>
<evidence type="ECO:0000313" key="4">
    <source>
        <dbReference type="Proteomes" id="UP000799428"/>
    </source>
</evidence>
<feature type="region of interest" description="Disordered" evidence="1">
    <location>
        <begin position="42"/>
        <end position="105"/>
    </location>
</feature>
<gene>
    <name evidence="3" type="ORF">K504DRAFT_49386</name>
</gene>
<evidence type="ECO:0000313" key="3">
    <source>
        <dbReference type="EMBL" id="KAF2707060.1"/>
    </source>
</evidence>
<feature type="signal peptide" evidence="2">
    <location>
        <begin position="1"/>
        <end position="26"/>
    </location>
</feature>
<keyword evidence="2" id="KW-0732">Signal</keyword>
<dbReference type="EMBL" id="MU005774">
    <property type="protein sequence ID" value="KAF2707060.1"/>
    <property type="molecule type" value="Genomic_DNA"/>
</dbReference>
<proteinExistence type="predicted"/>
<protein>
    <recommendedName>
        <fullName evidence="5">Secreted protein</fullName>
    </recommendedName>
</protein>
<dbReference type="Proteomes" id="UP000799428">
    <property type="component" value="Unassembled WGS sequence"/>
</dbReference>
<feature type="chain" id="PRO_5026218952" description="Secreted protein" evidence="2">
    <location>
        <begin position="27"/>
        <end position="105"/>
    </location>
</feature>
<evidence type="ECO:0008006" key="5">
    <source>
        <dbReference type="Google" id="ProtNLM"/>
    </source>
</evidence>
<evidence type="ECO:0000256" key="1">
    <source>
        <dbReference type="SAM" id="MobiDB-lite"/>
    </source>
</evidence>
<accession>A0A6G1K2U1</accession>